<protein>
    <submittedName>
        <fullName evidence="1">Methyltransferase</fullName>
    </submittedName>
</protein>
<dbReference type="InterPro" id="IPR029063">
    <property type="entry name" value="SAM-dependent_MTases_sf"/>
</dbReference>
<dbReference type="AlphaFoldDB" id="A0A8H5XQ37"/>
<dbReference type="PANTHER" id="PTHR43712">
    <property type="entry name" value="PUTATIVE (AFU_ORTHOLOGUE AFUA_4G14580)-RELATED"/>
    <property type="match status" value="1"/>
</dbReference>
<dbReference type="GO" id="GO:0008168">
    <property type="term" value="F:methyltransferase activity"/>
    <property type="evidence" value="ECO:0007669"/>
    <property type="project" value="UniProtKB-KW"/>
</dbReference>
<keyword evidence="1" id="KW-0489">Methyltransferase</keyword>
<keyword evidence="1" id="KW-0808">Transferase</keyword>
<accession>A0A8H5XQ37</accession>
<gene>
    <name evidence="1" type="ORF">FGLOB1_12365</name>
</gene>
<keyword evidence="2" id="KW-1185">Reference proteome</keyword>
<dbReference type="PANTHER" id="PTHR43712:SF5">
    <property type="entry name" value="O-METHYLTRANSFERASE ASQN-RELATED"/>
    <property type="match status" value="1"/>
</dbReference>
<name>A0A8H5XQ37_9HYPO</name>
<dbReference type="SUPFAM" id="SSF53335">
    <property type="entry name" value="S-adenosyl-L-methionine-dependent methyltransferases"/>
    <property type="match status" value="1"/>
</dbReference>
<dbReference type="Proteomes" id="UP000532311">
    <property type="component" value="Unassembled WGS sequence"/>
</dbReference>
<dbReference type="GO" id="GO:0032259">
    <property type="term" value="P:methylation"/>
    <property type="evidence" value="ECO:0007669"/>
    <property type="project" value="UniProtKB-KW"/>
</dbReference>
<proteinExistence type="predicted"/>
<dbReference type="EMBL" id="JAAQPF010000690">
    <property type="protein sequence ID" value="KAF5698030.1"/>
    <property type="molecule type" value="Genomic_DNA"/>
</dbReference>
<organism evidence="1 2">
    <name type="scientific">Fusarium globosum</name>
    <dbReference type="NCBI Taxonomy" id="78864"/>
    <lineage>
        <taxon>Eukaryota</taxon>
        <taxon>Fungi</taxon>
        <taxon>Dikarya</taxon>
        <taxon>Ascomycota</taxon>
        <taxon>Pezizomycotina</taxon>
        <taxon>Sordariomycetes</taxon>
        <taxon>Hypocreomycetidae</taxon>
        <taxon>Hypocreales</taxon>
        <taxon>Nectriaceae</taxon>
        <taxon>Fusarium</taxon>
        <taxon>Fusarium fujikuroi species complex</taxon>
    </lineage>
</organism>
<evidence type="ECO:0000313" key="1">
    <source>
        <dbReference type="EMBL" id="KAF5698030.1"/>
    </source>
</evidence>
<dbReference type="Gene3D" id="3.40.50.150">
    <property type="entry name" value="Vaccinia Virus protein VP39"/>
    <property type="match status" value="1"/>
</dbReference>
<reference evidence="1 2" key="1">
    <citation type="submission" date="2020-05" db="EMBL/GenBank/DDBJ databases">
        <title>Identification and distribution of gene clusters putatively required for synthesis of sphingolipid metabolism inhibitors in phylogenetically diverse species of the filamentous fungus Fusarium.</title>
        <authorList>
            <person name="Kim H.-S."/>
            <person name="Busman M."/>
            <person name="Brown D.W."/>
            <person name="Divon H."/>
            <person name="Uhlig S."/>
            <person name="Proctor R.H."/>
        </authorList>
    </citation>
    <scope>NUCLEOTIDE SEQUENCE [LARGE SCALE GENOMIC DNA]</scope>
    <source>
        <strain evidence="1 2">NRRL 26131</strain>
    </source>
</reference>
<sequence length="104" mass="11577">MVLHNWPDEYAADILTHLVLHLGCGSRVLVEAVAPSNTAALPFEALSHMLNAADMPMMQFFNSQKRSLQDWTILLAKADERLTVTYVSEVPGSVHQFLEVGLRT</sequence>
<comment type="caution">
    <text evidence="1">The sequence shown here is derived from an EMBL/GenBank/DDBJ whole genome shotgun (WGS) entry which is preliminary data.</text>
</comment>
<evidence type="ECO:0000313" key="2">
    <source>
        <dbReference type="Proteomes" id="UP000532311"/>
    </source>
</evidence>